<proteinExistence type="predicted"/>
<dbReference type="SMART" id="SM00327">
    <property type="entry name" value="VWA"/>
    <property type="match status" value="1"/>
</dbReference>
<dbReference type="RefSeq" id="WP_230215152.1">
    <property type="nucleotide sequence ID" value="NZ_JAJKFT010000002.1"/>
</dbReference>
<accession>A0A9X1SDZ0</accession>
<dbReference type="PANTHER" id="PTHR33608:SF7">
    <property type="entry name" value="DUF58 DOMAIN-CONTAINING PROTEIN"/>
    <property type="match status" value="1"/>
</dbReference>
<sequence length="322" mass="36095">MSTAANRSTGHPQRGAALIDPGSLMRIKNLELRARAIVEGFLSGLHRSPYHGFSVEFTEYRQYSPGDDPRFLDWKLYARSDRYFIKCFEDETNLRCHLLVDLSRSMNYGTVGYSKAEYAKTAAATVAYFLSLQRDAVGLLTFDEKIVDVIPPRFRTGHIHHLMMSLERAPAGKGTDIEKPLEQIAATVAKRGVVVLISDLLTPIGALKKNLSYLRARGHEVVILRVLDPREVDFAFDQPAMFHDIESGRDLYIDPAAARDNYLSAFQEHSGSLQTICNQLGIELHMITIDRPLELMLFDLLTERMNRGANVRQRTPAGGGAS</sequence>
<dbReference type="InterPro" id="IPR002035">
    <property type="entry name" value="VWF_A"/>
</dbReference>
<dbReference type="Pfam" id="PF01882">
    <property type="entry name" value="DUF58"/>
    <property type="match status" value="1"/>
</dbReference>
<dbReference type="Proteomes" id="UP001139103">
    <property type="component" value="Unassembled WGS sequence"/>
</dbReference>
<evidence type="ECO:0000313" key="3">
    <source>
        <dbReference type="Proteomes" id="UP001139103"/>
    </source>
</evidence>
<dbReference type="SUPFAM" id="SSF53300">
    <property type="entry name" value="vWA-like"/>
    <property type="match status" value="1"/>
</dbReference>
<reference evidence="2" key="1">
    <citation type="submission" date="2021-11" db="EMBL/GenBank/DDBJ databases">
        <title>Genome sequence.</title>
        <authorList>
            <person name="Sun Q."/>
        </authorList>
    </citation>
    <scope>NUCLEOTIDE SEQUENCE</scope>
    <source>
        <strain evidence="2">JC732</strain>
    </source>
</reference>
<dbReference type="AlphaFoldDB" id="A0A9X1SDZ0"/>
<dbReference type="InterPro" id="IPR002881">
    <property type="entry name" value="DUF58"/>
</dbReference>
<comment type="caution">
    <text evidence="2">The sequence shown here is derived from an EMBL/GenBank/DDBJ whole genome shotgun (WGS) entry which is preliminary data.</text>
</comment>
<dbReference type="EMBL" id="JAJKFT010000002">
    <property type="protein sequence ID" value="MCC9627205.1"/>
    <property type="molecule type" value="Genomic_DNA"/>
</dbReference>
<dbReference type="CDD" id="cd00198">
    <property type="entry name" value="vWFA"/>
    <property type="match status" value="1"/>
</dbReference>
<organism evidence="2 3">
    <name type="scientific">Blastopirellula sediminis</name>
    <dbReference type="NCBI Taxonomy" id="2894196"/>
    <lineage>
        <taxon>Bacteria</taxon>
        <taxon>Pseudomonadati</taxon>
        <taxon>Planctomycetota</taxon>
        <taxon>Planctomycetia</taxon>
        <taxon>Pirellulales</taxon>
        <taxon>Pirellulaceae</taxon>
        <taxon>Blastopirellula</taxon>
    </lineage>
</organism>
<evidence type="ECO:0000313" key="2">
    <source>
        <dbReference type="EMBL" id="MCC9627205.1"/>
    </source>
</evidence>
<evidence type="ECO:0000259" key="1">
    <source>
        <dbReference type="SMART" id="SM00327"/>
    </source>
</evidence>
<dbReference type="InterPro" id="IPR036465">
    <property type="entry name" value="vWFA_dom_sf"/>
</dbReference>
<gene>
    <name evidence="2" type="ORF">LOC68_02180</name>
</gene>
<feature type="domain" description="VWFA" evidence="1">
    <location>
        <begin position="93"/>
        <end position="257"/>
    </location>
</feature>
<dbReference type="Gene3D" id="3.40.50.410">
    <property type="entry name" value="von Willebrand factor, type A domain"/>
    <property type="match status" value="1"/>
</dbReference>
<keyword evidence="3" id="KW-1185">Reference proteome</keyword>
<protein>
    <submittedName>
        <fullName evidence="2">DUF58 domain-containing protein</fullName>
    </submittedName>
</protein>
<dbReference type="PANTHER" id="PTHR33608">
    <property type="entry name" value="BLL2464 PROTEIN"/>
    <property type="match status" value="1"/>
</dbReference>
<name>A0A9X1SDZ0_9BACT</name>